<organism evidence="1 2">
    <name type="scientific">Massarina eburnea CBS 473.64</name>
    <dbReference type="NCBI Taxonomy" id="1395130"/>
    <lineage>
        <taxon>Eukaryota</taxon>
        <taxon>Fungi</taxon>
        <taxon>Dikarya</taxon>
        <taxon>Ascomycota</taxon>
        <taxon>Pezizomycotina</taxon>
        <taxon>Dothideomycetes</taxon>
        <taxon>Pleosporomycetidae</taxon>
        <taxon>Pleosporales</taxon>
        <taxon>Massarineae</taxon>
        <taxon>Massarinaceae</taxon>
        <taxon>Massarina</taxon>
    </lineage>
</organism>
<proteinExistence type="predicted"/>
<gene>
    <name evidence="1" type="ORF">P280DRAFT_277855</name>
</gene>
<accession>A0A6A6RK41</accession>
<evidence type="ECO:0000313" key="2">
    <source>
        <dbReference type="Proteomes" id="UP000799753"/>
    </source>
</evidence>
<name>A0A6A6RK41_9PLEO</name>
<evidence type="ECO:0000313" key="1">
    <source>
        <dbReference type="EMBL" id="KAF2634354.1"/>
    </source>
</evidence>
<dbReference type="AlphaFoldDB" id="A0A6A6RK41"/>
<sequence>MTTLSNLHLQSGNTLSFTKSIVARPTMSESFRVMQHLSFSSLLGPSLPYLSCHTCQRCAHTVGILYGTVDHCIYNMHGESHWAHGSLHWTAFRDACRLRFQIMNAGMQCHDGNYAFGGFGDLCTKYSFDV</sequence>
<protein>
    <submittedName>
        <fullName evidence="1">Uncharacterized protein</fullName>
    </submittedName>
</protein>
<dbReference type="EMBL" id="MU006835">
    <property type="protein sequence ID" value="KAF2634354.1"/>
    <property type="molecule type" value="Genomic_DNA"/>
</dbReference>
<reference evidence="1" key="1">
    <citation type="journal article" date="2020" name="Stud. Mycol.">
        <title>101 Dothideomycetes genomes: a test case for predicting lifestyles and emergence of pathogens.</title>
        <authorList>
            <person name="Haridas S."/>
            <person name="Albert R."/>
            <person name="Binder M."/>
            <person name="Bloem J."/>
            <person name="Labutti K."/>
            <person name="Salamov A."/>
            <person name="Andreopoulos B."/>
            <person name="Baker S."/>
            <person name="Barry K."/>
            <person name="Bills G."/>
            <person name="Bluhm B."/>
            <person name="Cannon C."/>
            <person name="Castanera R."/>
            <person name="Culley D."/>
            <person name="Daum C."/>
            <person name="Ezra D."/>
            <person name="Gonzalez J."/>
            <person name="Henrissat B."/>
            <person name="Kuo A."/>
            <person name="Liang C."/>
            <person name="Lipzen A."/>
            <person name="Lutzoni F."/>
            <person name="Magnuson J."/>
            <person name="Mondo S."/>
            <person name="Nolan M."/>
            <person name="Ohm R."/>
            <person name="Pangilinan J."/>
            <person name="Park H.-J."/>
            <person name="Ramirez L."/>
            <person name="Alfaro M."/>
            <person name="Sun H."/>
            <person name="Tritt A."/>
            <person name="Yoshinaga Y."/>
            <person name="Zwiers L.-H."/>
            <person name="Turgeon B."/>
            <person name="Goodwin S."/>
            <person name="Spatafora J."/>
            <person name="Crous P."/>
            <person name="Grigoriev I."/>
        </authorList>
    </citation>
    <scope>NUCLEOTIDE SEQUENCE</scope>
    <source>
        <strain evidence="1">CBS 473.64</strain>
    </source>
</reference>
<keyword evidence="2" id="KW-1185">Reference proteome</keyword>
<dbReference type="Proteomes" id="UP000799753">
    <property type="component" value="Unassembled WGS sequence"/>
</dbReference>